<dbReference type="GeneID" id="14408275"/>
<dbReference type="SMART" id="SM00418">
    <property type="entry name" value="HTH_ARSR"/>
    <property type="match status" value="1"/>
</dbReference>
<evidence type="ECO:0000313" key="5">
    <source>
        <dbReference type="EMBL" id="AGB49143.1"/>
    </source>
</evidence>
<dbReference type="PRINTS" id="PR00778">
    <property type="entry name" value="HTHARSR"/>
</dbReference>
<keyword evidence="6" id="KW-1185">Reference proteome</keyword>
<dbReference type="AlphaFoldDB" id="L0KYJ0"/>
<dbReference type="InterPro" id="IPR011991">
    <property type="entry name" value="ArsR-like_HTH"/>
</dbReference>
<dbReference type="GO" id="GO:0003700">
    <property type="term" value="F:DNA-binding transcription factor activity"/>
    <property type="evidence" value="ECO:0007669"/>
    <property type="project" value="InterPro"/>
</dbReference>
<feature type="domain" description="HTH arsR-type" evidence="4">
    <location>
        <begin position="7"/>
        <end position="93"/>
    </location>
</feature>
<organism evidence="5 6">
    <name type="scientific">Methanomethylovorans hollandica (strain DSM 15978 / NBRC 107637 / DMS1)</name>
    <dbReference type="NCBI Taxonomy" id="867904"/>
    <lineage>
        <taxon>Archaea</taxon>
        <taxon>Methanobacteriati</taxon>
        <taxon>Methanobacteriota</taxon>
        <taxon>Stenosarchaea group</taxon>
        <taxon>Methanomicrobia</taxon>
        <taxon>Methanosarcinales</taxon>
        <taxon>Methanosarcinaceae</taxon>
        <taxon>Methanomethylovorans</taxon>
    </lineage>
</organism>
<proteinExistence type="predicted"/>
<dbReference type="PROSITE" id="PS50987">
    <property type="entry name" value="HTH_ARSR_2"/>
    <property type="match status" value="1"/>
</dbReference>
<dbReference type="Proteomes" id="UP000010866">
    <property type="component" value="Chromosome"/>
</dbReference>
<dbReference type="InterPro" id="IPR036390">
    <property type="entry name" value="WH_DNA-bd_sf"/>
</dbReference>
<dbReference type="InterPro" id="IPR051081">
    <property type="entry name" value="HTH_MetalResp_TranReg"/>
</dbReference>
<dbReference type="GO" id="GO:0003677">
    <property type="term" value="F:DNA binding"/>
    <property type="evidence" value="ECO:0007669"/>
    <property type="project" value="UniProtKB-KW"/>
</dbReference>
<gene>
    <name evidence="5" type="ordered locus">Metho_0901</name>
</gene>
<dbReference type="SUPFAM" id="SSF46785">
    <property type="entry name" value="Winged helix' DNA-binding domain"/>
    <property type="match status" value="1"/>
</dbReference>
<keyword evidence="1" id="KW-0805">Transcription regulation</keyword>
<protein>
    <submittedName>
        <fullName evidence="5">Putative transcriptional regulator</fullName>
    </submittedName>
</protein>
<keyword evidence="2" id="KW-0238">DNA-binding</keyword>
<accession>L0KYJ0</accession>
<reference evidence="6" key="1">
    <citation type="submission" date="2012-02" db="EMBL/GenBank/DDBJ databases">
        <title>Complete sequence of chromosome of Methanomethylovorans hollandica DSM 15978.</title>
        <authorList>
            <person name="Lucas S."/>
            <person name="Copeland A."/>
            <person name="Lapidus A."/>
            <person name="Glavina del Rio T."/>
            <person name="Dalin E."/>
            <person name="Tice H."/>
            <person name="Bruce D."/>
            <person name="Goodwin L."/>
            <person name="Pitluck S."/>
            <person name="Peters L."/>
            <person name="Mikhailova N."/>
            <person name="Held B."/>
            <person name="Kyrpides N."/>
            <person name="Mavromatis K."/>
            <person name="Ivanova N."/>
            <person name="Brettin T."/>
            <person name="Detter J.C."/>
            <person name="Han C."/>
            <person name="Larimer F."/>
            <person name="Land M."/>
            <person name="Hauser L."/>
            <person name="Markowitz V."/>
            <person name="Cheng J.-F."/>
            <person name="Hugenholtz P."/>
            <person name="Woyke T."/>
            <person name="Wu D."/>
            <person name="Spring S."/>
            <person name="Schroeder M."/>
            <person name="Brambilla E."/>
            <person name="Klenk H.-P."/>
            <person name="Eisen J.A."/>
        </authorList>
    </citation>
    <scope>NUCLEOTIDE SEQUENCE [LARGE SCALE GENOMIC DNA]</scope>
    <source>
        <strain evidence="6">DSM 15978 / NBRC 107637 / DMS1</strain>
    </source>
</reference>
<sequence>MEQEVAIDENEIKQMCNLFKVLSSPIRLRIAYYLSKQDYCVEALVHALNEKQNLVSHHLSVMKQNGAVDSYRNSRYTYYRLKPEVSQLLNRKN</sequence>
<dbReference type="NCBIfam" id="NF033788">
    <property type="entry name" value="HTH_metalloreg"/>
    <property type="match status" value="1"/>
</dbReference>
<name>L0KYJ0_METHD</name>
<dbReference type="KEGG" id="mhz:Metho_0901"/>
<evidence type="ECO:0000256" key="1">
    <source>
        <dbReference type="ARBA" id="ARBA00023015"/>
    </source>
</evidence>
<dbReference type="HOGENOM" id="CLU_097806_7_4_2"/>
<dbReference type="CDD" id="cd00090">
    <property type="entry name" value="HTH_ARSR"/>
    <property type="match status" value="1"/>
</dbReference>
<dbReference type="PANTHER" id="PTHR33154:SF18">
    <property type="entry name" value="ARSENICAL RESISTANCE OPERON REPRESSOR"/>
    <property type="match status" value="1"/>
</dbReference>
<dbReference type="STRING" id="867904.Metho_0901"/>
<evidence type="ECO:0000256" key="3">
    <source>
        <dbReference type="ARBA" id="ARBA00023163"/>
    </source>
</evidence>
<dbReference type="EMBL" id="CP003362">
    <property type="protein sequence ID" value="AGB49143.1"/>
    <property type="molecule type" value="Genomic_DNA"/>
</dbReference>
<dbReference type="InterPro" id="IPR036388">
    <property type="entry name" value="WH-like_DNA-bd_sf"/>
</dbReference>
<dbReference type="InterPro" id="IPR001845">
    <property type="entry name" value="HTH_ArsR_DNA-bd_dom"/>
</dbReference>
<evidence type="ECO:0000313" key="6">
    <source>
        <dbReference type="Proteomes" id="UP000010866"/>
    </source>
</evidence>
<evidence type="ECO:0000259" key="4">
    <source>
        <dbReference type="PROSITE" id="PS50987"/>
    </source>
</evidence>
<dbReference type="Pfam" id="PF01022">
    <property type="entry name" value="HTH_5"/>
    <property type="match status" value="1"/>
</dbReference>
<evidence type="ECO:0000256" key="2">
    <source>
        <dbReference type="ARBA" id="ARBA00023125"/>
    </source>
</evidence>
<dbReference type="Gene3D" id="1.10.10.10">
    <property type="entry name" value="Winged helix-like DNA-binding domain superfamily/Winged helix DNA-binding domain"/>
    <property type="match status" value="1"/>
</dbReference>
<dbReference type="PANTHER" id="PTHR33154">
    <property type="entry name" value="TRANSCRIPTIONAL REGULATOR, ARSR FAMILY"/>
    <property type="match status" value="1"/>
</dbReference>
<dbReference type="RefSeq" id="WP_015324310.1">
    <property type="nucleotide sequence ID" value="NC_019977.1"/>
</dbReference>
<keyword evidence="3" id="KW-0804">Transcription</keyword>